<sequence length="34" mass="3613">MTFVLAFAGTVLAALAVIAYDLYATRNPLTGDPR</sequence>
<gene>
    <name evidence="1" type="ordered locus">AMIS_20470</name>
</gene>
<dbReference type="EMBL" id="AP012319">
    <property type="protein sequence ID" value="BAL87267.1"/>
    <property type="molecule type" value="Genomic_DNA"/>
</dbReference>
<dbReference type="STRING" id="512565.AMIS_20470"/>
<reference evidence="1 2" key="1">
    <citation type="submission" date="2012-02" db="EMBL/GenBank/DDBJ databases">
        <title>Complete genome sequence of Actinoplanes missouriensis 431 (= NBRC 102363).</title>
        <authorList>
            <person name="Ohnishi Y."/>
            <person name="Ishikawa J."/>
            <person name="Sekine M."/>
            <person name="Hosoyama A."/>
            <person name="Harada T."/>
            <person name="Narita H."/>
            <person name="Hata T."/>
            <person name="Konno Y."/>
            <person name="Tutikane K."/>
            <person name="Fujita N."/>
            <person name="Horinouchi S."/>
            <person name="Hayakawa M."/>
        </authorList>
    </citation>
    <scope>NUCLEOTIDE SEQUENCE [LARGE SCALE GENOMIC DNA]</scope>
    <source>
        <strain evidence="2">ATCC 14538 / DSM 43046 / CBS 188.64 / JCM 3121 / NBRC 102363 / NCIMB 12654 / NRRL B-3342 / UNCC 431</strain>
    </source>
</reference>
<evidence type="ECO:0000313" key="1">
    <source>
        <dbReference type="EMBL" id="BAL87267.1"/>
    </source>
</evidence>
<keyword evidence="2" id="KW-1185">Reference proteome</keyword>
<organism evidence="1 2">
    <name type="scientific">Actinoplanes missouriensis (strain ATCC 14538 / DSM 43046 / CBS 188.64 / JCM 3121 / NBRC 102363 / NCIMB 12654 / NRRL B-3342 / UNCC 431)</name>
    <dbReference type="NCBI Taxonomy" id="512565"/>
    <lineage>
        <taxon>Bacteria</taxon>
        <taxon>Bacillati</taxon>
        <taxon>Actinomycetota</taxon>
        <taxon>Actinomycetes</taxon>
        <taxon>Micromonosporales</taxon>
        <taxon>Micromonosporaceae</taxon>
        <taxon>Actinoplanes</taxon>
    </lineage>
</organism>
<protein>
    <submittedName>
        <fullName evidence="1">Uncharacterized protein</fullName>
    </submittedName>
</protein>
<evidence type="ECO:0000313" key="2">
    <source>
        <dbReference type="Proteomes" id="UP000007882"/>
    </source>
</evidence>
<dbReference type="HOGENOM" id="CLU_3371549_0_0_11"/>
<name>I0H2N0_ACTM4</name>
<proteinExistence type="predicted"/>
<dbReference type="AlphaFoldDB" id="I0H2N0"/>
<accession>I0H2N0</accession>
<dbReference type="Proteomes" id="UP000007882">
    <property type="component" value="Chromosome"/>
</dbReference>
<dbReference type="KEGG" id="ams:AMIS_20470"/>